<dbReference type="eggNOG" id="COG3917">
    <property type="taxonomic scope" value="Bacteria"/>
</dbReference>
<name>E5XP16_SEGRC</name>
<dbReference type="Proteomes" id="UP000004816">
    <property type="component" value="Unassembled WGS sequence"/>
</dbReference>
<dbReference type="AlphaFoldDB" id="E5XP16"/>
<dbReference type="Gene3D" id="3.40.30.10">
    <property type="entry name" value="Glutaredoxin"/>
    <property type="match status" value="1"/>
</dbReference>
<reference evidence="1 2" key="1">
    <citation type="journal article" date="2011" name="Stand. Genomic Sci.">
        <title>High quality draft genome sequence of Segniliparus rugosus CDC 945(T)= (ATCC BAA-974(T)).</title>
        <authorList>
            <person name="Earl A.M."/>
            <person name="Desjardins C.A."/>
            <person name="Fitzgerald M.G."/>
            <person name="Arachchi H.M."/>
            <person name="Zeng Q."/>
            <person name="Mehta T."/>
            <person name="Griggs A."/>
            <person name="Birren B.W."/>
            <person name="Toney N.C."/>
            <person name="Carr J."/>
            <person name="Posey J."/>
            <person name="Butler W.R."/>
        </authorList>
    </citation>
    <scope>NUCLEOTIDE SEQUENCE [LARGE SCALE GENOMIC DNA]</scope>
    <source>
        <strain evidence="2">ATCC BAA-974 / DSM 45345 / CCUG 50838 / CIP 108380 / JCM 13579 / CDC 945</strain>
    </source>
</reference>
<dbReference type="Pfam" id="PF22234">
    <property type="entry name" value="Rv2466c-like"/>
    <property type="match status" value="1"/>
</dbReference>
<dbReference type="EMBL" id="ACZI02000003">
    <property type="protein sequence ID" value="EFV13908.1"/>
    <property type="molecule type" value="Genomic_DNA"/>
</dbReference>
<dbReference type="SUPFAM" id="SSF52833">
    <property type="entry name" value="Thioredoxin-like"/>
    <property type="match status" value="1"/>
</dbReference>
<evidence type="ECO:0008006" key="3">
    <source>
        <dbReference type="Google" id="ProtNLM"/>
    </source>
</evidence>
<protein>
    <recommendedName>
        <fullName evidence="3">DSBA-like thioredoxin domain-containing protein</fullName>
    </recommendedName>
</protein>
<accession>E5XP16</accession>
<dbReference type="OrthoDB" id="3572655at2"/>
<organism evidence="1 2">
    <name type="scientific">Segniliparus rugosus (strain ATCC BAA-974 / DSM 45345 / CCUG 50838 / CIP 108380 / JCM 13579 / CDC 945)</name>
    <dbReference type="NCBI Taxonomy" id="679197"/>
    <lineage>
        <taxon>Bacteria</taxon>
        <taxon>Bacillati</taxon>
        <taxon>Actinomycetota</taxon>
        <taxon>Actinomycetes</taxon>
        <taxon>Mycobacteriales</taxon>
        <taxon>Segniliparaceae</taxon>
        <taxon>Segniliparus</taxon>
    </lineage>
</organism>
<comment type="caution">
    <text evidence="1">The sequence shown here is derived from an EMBL/GenBank/DDBJ whole genome shotgun (WGS) entry which is preliminary data.</text>
</comment>
<proteinExistence type="predicted"/>
<dbReference type="HOGENOM" id="CLU_087602_1_0_11"/>
<evidence type="ECO:0000313" key="1">
    <source>
        <dbReference type="EMBL" id="EFV13908.1"/>
    </source>
</evidence>
<dbReference type="RefSeq" id="WP_007468829.1">
    <property type="nucleotide sequence ID" value="NZ_KI391954.1"/>
</dbReference>
<gene>
    <name evidence="1" type="ORF">HMPREF9336_01237</name>
</gene>
<evidence type="ECO:0000313" key="2">
    <source>
        <dbReference type="Proteomes" id="UP000004816"/>
    </source>
</evidence>
<dbReference type="InterPro" id="IPR036249">
    <property type="entry name" value="Thioredoxin-like_sf"/>
</dbReference>
<dbReference type="InterPro" id="IPR053977">
    <property type="entry name" value="Rv2466c-like"/>
</dbReference>
<keyword evidence="2" id="KW-1185">Reference proteome</keyword>
<sequence length="196" mass="21310">MDEITLWLDPVCPYSWTTARWLRSVADKEGFVPRWELMSLAVLNEGRELPPPQAERMRASRSVGRLFASLARTLDDDGMWSAYAAFGEAFFERGAPFDDRLVGEVLRACAATGSHEQSPSDETLDAAVRASHERGQRALGDSGGSPIVSIGGTAFFGPVLTSLPGQAAGPELFLALKALAAIPEFSQLQRPRPVRH</sequence>
<dbReference type="STRING" id="679197.HMPREF9336_01237"/>